<dbReference type="EMBL" id="JAHLFG010000028">
    <property type="protein sequence ID" value="MBU3826368.1"/>
    <property type="molecule type" value="Genomic_DNA"/>
</dbReference>
<evidence type="ECO:0000256" key="6">
    <source>
        <dbReference type="ARBA" id="ARBA00023186"/>
    </source>
</evidence>
<evidence type="ECO:0000256" key="3">
    <source>
        <dbReference type="ARBA" id="ARBA00006577"/>
    </source>
</evidence>
<evidence type="ECO:0000259" key="11">
    <source>
        <dbReference type="PROSITE" id="PS50059"/>
    </source>
</evidence>
<evidence type="ECO:0000256" key="7">
    <source>
        <dbReference type="ARBA" id="ARBA00023235"/>
    </source>
</evidence>
<proteinExistence type="inferred from homology"/>
<dbReference type="Proteomes" id="UP000824150">
    <property type="component" value="Unassembled WGS sequence"/>
</dbReference>
<accession>A0A9E2NRQ6</accession>
<keyword evidence="7 9" id="KW-0413">Isomerase</keyword>
<comment type="caution">
    <text evidence="12">The sequence shown here is derived from an EMBL/GenBank/DDBJ whole genome shotgun (WGS) entry which is preliminary data.</text>
</comment>
<keyword evidence="5 9" id="KW-0697">Rotamase</keyword>
<reference evidence="12" key="2">
    <citation type="submission" date="2021-04" db="EMBL/GenBank/DDBJ databases">
        <authorList>
            <person name="Gilroy R."/>
        </authorList>
    </citation>
    <scope>NUCLEOTIDE SEQUENCE</scope>
    <source>
        <strain evidence="12">687</strain>
    </source>
</reference>
<evidence type="ECO:0000256" key="5">
    <source>
        <dbReference type="ARBA" id="ARBA00023110"/>
    </source>
</evidence>
<dbReference type="PANTHER" id="PTHR47861">
    <property type="entry name" value="FKBP-TYPE PEPTIDYL-PROLYL CIS-TRANS ISOMERASE SLYD"/>
    <property type="match status" value="1"/>
</dbReference>
<dbReference type="EC" id="5.2.1.8" evidence="10"/>
<gene>
    <name evidence="12" type="ORF">IAA31_02630</name>
</gene>
<comment type="function">
    <text evidence="8">Also involved in hydrogenase metallocenter assembly, probably by participating in the nickel insertion step. This function in hydrogenase biosynthesis requires chaperone activity and the presence of the metal-binding domain, but not PPIase activity.</text>
</comment>
<reference evidence="12" key="1">
    <citation type="journal article" date="2021" name="PeerJ">
        <title>Extensive microbial diversity within the chicken gut microbiome revealed by metagenomics and culture.</title>
        <authorList>
            <person name="Gilroy R."/>
            <person name="Ravi A."/>
            <person name="Getino M."/>
            <person name="Pursley I."/>
            <person name="Horton D.L."/>
            <person name="Alikhan N.F."/>
            <person name="Baker D."/>
            <person name="Gharbi K."/>
            <person name="Hall N."/>
            <person name="Watson M."/>
            <person name="Adriaenssens E.M."/>
            <person name="Foster-Nyarko E."/>
            <person name="Jarju S."/>
            <person name="Secka A."/>
            <person name="Antonio M."/>
            <person name="Oren A."/>
            <person name="Chaudhuri R.R."/>
            <person name="La Ragione R."/>
            <person name="Hildebrand F."/>
            <person name="Pallen M.J."/>
        </authorList>
    </citation>
    <scope>NUCLEOTIDE SEQUENCE</scope>
    <source>
        <strain evidence="12">687</strain>
    </source>
</reference>
<evidence type="ECO:0000256" key="4">
    <source>
        <dbReference type="ARBA" id="ARBA00022490"/>
    </source>
</evidence>
<dbReference type="AlphaFoldDB" id="A0A9E2NRQ6"/>
<evidence type="ECO:0000256" key="2">
    <source>
        <dbReference type="ARBA" id="ARBA00004496"/>
    </source>
</evidence>
<sequence length="227" mass="24803">MKISRDTVATVAFTVTDEQGKVVGRTDPKHPVQVLVGHDTLVRGLEKAIDGHEKGDSFTVTLNPADAYGVIDAALVQTVDRAMFGDFPLEVGAVFEAETAAGRIGVVVKEITDTQVVVDGNHPLAGKTLTFLVSIEDVRAATAEEKAHGHVHPDGHCPSEEGHEHHCCCHHHHDDEDGEHHCGCHHHDDEDGEHHCCHHHDDEDGEHHCCHHHDDAAGEHHCHCHDK</sequence>
<evidence type="ECO:0000313" key="12">
    <source>
        <dbReference type="EMBL" id="MBU3826368.1"/>
    </source>
</evidence>
<dbReference type="GO" id="GO:0042026">
    <property type="term" value="P:protein refolding"/>
    <property type="evidence" value="ECO:0007669"/>
    <property type="project" value="UniProtKB-ARBA"/>
</dbReference>
<dbReference type="InterPro" id="IPR048261">
    <property type="entry name" value="SlpA/SlyD-like_ins_sf"/>
</dbReference>
<dbReference type="PROSITE" id="PS50059">
    <property type="entry name" value="FKBP_PPIASE"/>
    <property type="match status" value="1"/>
</dbReference>
<dbReference type="InterPro" id="IPR046357">
    <property type="entry name" value="PPIase_dom_sf"/>
</dbReference>
<feature type="domain" description="PPIase FKBP-type" evidence="11">
    <location>
        <begin position="6"/>
        <end position="103"/>
    </location>
</feature>
<evidence type="ECO:0000313" key="13">
    <source>
        <dbReference type="Proteomes" id="UP000824150"/>
    </source>
</evidence>
<evidence type="ECO:0000256" key="1">
    <source>
        <dbReference type="ARBA" id="ARBA00000971"/>
    </source>
</evidence>
<dbReference type="Pfam" id="PF00254">
    <property type="entry name" value="FKBP_C"/>
    <property type="match status" value="1"/>
</dbReference>
<evidence type="ECO:0000256" key="9">
    <source>
        <dbReference type="PROSITE-ProRule" id="PRU00277"/>
    </source>
</evidence>
<dbReference type="PANTHER" id="PTHR47861:SF3">
    <property type="entry name" value="FKBP-TYPE PEPTIDYL-PROLYL CIS-TRANS ISOMERASE SLYD"/>
    <property type="match status" value="1"/>
</dbReference>
<dbReference type="InterPro" id="IPR001179">
    <property type="entry name" value="PPIase_FKBP_dom"/>
</dbReference>
<evidence type="ECO:0000256" key="10">
    <source>
        <dbReference type="RuleBase" id="RU003915"/>
    </source>
</evidence>
<dbReference type="GO" id="GO:0005737">
    <property type="term" value="C:cytoplasm"/>
    <property type="evidence" value="ECO:0007669"/>
    <property type="project" value="UniProtKB-SubCell"/>
</dbReference>
<dbReference type="Gene3D" id="3.10.50.40">
    <property type="match status" value="1"/>
</dbReference>
<organism evidence="12 13">
    <name type="scientific">Candidatus Anaerobiospirillum merdipullorum</name>
    <dbReference type="NCBI Taxonomy" id="2838450"/>
    <lineage>
        <taxon>Bacteria</taxon>
        <taxon>Pseudomonadati</taxon>
        <taxon>Pseudomonadota</taxon>
        <taxon>Gammaproteobacteria</taxon>
        <taxon>Aeromonadales</taxon>
        <taxon>Succinivibrionaceae</taxon>
        <taxon>Anaerobiospirillum</taxon>
    </lineage>
</organism>
<protein>
    <recommendedName>
        <fullName evidence="10">Peptidyl-prolyl cis-trans isomerase</fullName>
        <ecNumber evidence="10">5.2.1.8</ecNumber>
    </recommendedName>
</protein>
<name>A0A9E2NRQ6_9GAMM</name>
<comment type="subcellular location">
    <subcellularLocation>
        <location evidence="2">Cytoplasm</location>
    </subcellularLocation>
</comment>
<dbReference type="SUPFAM" id="SSF54534">
    <property type="entry name" value="FKBP-like"/>
    <property type="match status" value="1"/>
</dbReference>
<dbReference type="Gene3D" id="2.40.10.330">
    <property type="match status" value="1"/>
</dbReference>
<comment type="catalytic activity">
    <reaction evidence="1 9 10">
        <text>[protein]-peptidylproline (omega=180) = [protein]-peptidylproline (omega=0)</text>
        <dbReference type="Rhea" id="RHEA:16237"/>
        <dbReference type="Rhea" id="RHEA-COMP:10747"/>
        <dbReference type="Rhea" id="RHEA-COMP:10748"/>
        <dbReference type="ChEBI" id="CHEBI:83833"/>
        <dbReference type="ChEBI" id="CHEBI:83834"/>
        <dbReference type="EC" id="5.2.1.8"/>
    </reaction>
</comment>
<dbReference type="GO" id="GO:0003755">
    <property type="term" value="F:peptidyl-prolyl cis-trans isomerase activity"/>
    <property type="evidence" value="ECO:0007669"/>
    <property type="project" value="UniProtKB-UniRule"/>
</dbReference>
<keyword evidence="4" id="KW-0963">Cytoplasm</keyword>
<evidence type="ECO:0000256" key="8">
    <source>
        <dbReference type="ARBA" id="ARBA00037071"/>
    </source>
</evidence>
<keyword evidence="6" id="KW-0143">Chaperone</keyword>
<comment type="similarity">
    <text evidence="3 10">Belongs to the FKBP-type PPIase family.</text>
</comment>